<proteinExistence type="predicted"/>
<dbReference type="SUPFAM" id="SSF52047">
    <property type="entry name" value="RNI-like"/>
    <property type="match status" value="1"/>
</dbReference>
<dbReference type="EMBL" id="KQ964866">
    <property type="protein sequence ID" value="KXN65519.1"/>
    <property type="molecule type" value="Genomic_DNA"/>
</dbReference>
<organism evidence="1 2">
    <name type="scientific">Conidiobolus coronatus (strain ATCC 28846 / CBS 209.66 / NRRL 28638)</name>
    <name type="common">Delacroixia coronata</name>
    <dbReference type="NCBI Taxonomy" id="796925"/>
    <lineage>
        <taxon>Eukaryota</taxon>
        <taxon>Fungi</taxon>
        <taxon>Fungi incertae sedis</taxon>
        <taxon>Zoopagomycota</taxon>
        <taxon>Entomophthoromycotina</taxon>
        <taxon>Entomophthoromycetes</taxon>
        <taxon>Entomophthorales</taxon>
        <taxon>Ancylistaceae</taxon>
        <taxon>Conidiobolus</taxon>
    </lineage>
</organism>
<reference evidence="1 2" key="1">
    <citation type="journal article" date="2015" name="Genome Biol. Evol.">
        <title>Phylogenomic analyses indicate that early fungi evolved digesting cell walls of algal ancestors of land plants.</title>
        <authorList>
            <person name="Chang Y."/>
            <person name="Wang S."/>
            <person name="Sekimoto S."/>
            <person name="Aerts A.L."/>
            <person name="Choi C."/>
            <person name="Clum A."/>
            <person name="LaButti K.M."/>
            <person name="Lindquist E.A."/>
            <person name="Yee Ngan C."/>
            <person name="Ohm R.A."/>
            <person name="Salamov A.A."/>
            <person name="Grigoriev I.V."/>
            <person name="Spatafora J.W."/>
            <person name="Berbee M.L."/>
        </authorList>
    </citation>
    <scope>NUCLEOTIDE SEQUENCE [LARGE SCALE GENOMIC DNA]</scope>
    <source>
        <strain evidence="1 2">NRRL 28638</strain>
    </source>
</reference>
<dbReference type="AlphaFoldDB" id="A0A137NRX1"/>
<gene>
    <name evidence="1" type="ORF">CONCODRAFT_12878</name>
</gene>
<protein>
    <submittedName>
        <fullName evidence="1">Uncharacterized protein</fullName>
    </submittedName>
</protein>
<keyword evidence="2" id="KW-1185">Reference proteome</keyword>
<sequence length="233" mass="27990">MKSKNWIDIVILNEFIKYFGTEELIELRYKSYTITEEDSEYSSDIKDRIDGLVQRYRYEVYHIDDEEFDYSLKFFINPYKPLSSKFLASRDKFRSDLKIISYQPCKLIIQDIIQECYLIRELSTMFNNLKTLSIQRIWATLEDLQYLLDNLKHLENLRFMCNDIFRCNEGTIVHAINWPQTLKKLTYGRNQEMIVDNKYDPIPIHPNTMHPDIPTTQHLLLPIHFPNLEVFES</sequence>
<accession>A0A137NRX1</accession>
<name>A0A137NRX1_CONC2</name>
<evidence type="ECO:0000313" key="1">
    <source>
        <dbReference type="EMBL" id="KXN65519.1"/>
    </source>
</evidence>
<evidence type="ECO:0000313" key="2">
    <source>
        <dbReference type="Proteomes" id="UP000070444"/>
    </source>
</evidence>
<dbReference type="Proteomes" id="UP000070444">
    <property type="component" value="Unassembled WGS sequence"/>
</dbReference>